<dbReference type="RefSeq" id="XP_037224881.1">
    <property type="nucleotide sequence ID" value="XM_037359786.1"/>
</dbReference>
<keyword evidence="2" id="KW-1185">Reference proteome</keyword>
<reference evidence="1" key="1">
    <citation type="submission" date="2020-05" db="EMBL/GenBank/DDBJ databases">
        <title>Mycena genomes resolve the evolution of fungal bioluminescence.</title>
        <authorList>
            <person name="Tsai I.J."/>
        </authorList>
    </citation>
    <scope>NUCLEOTIDE SEQUENCE</scope>
    <source>
        <strain evidence="1">171206Taipei</strain>
    </source>
</reference>
<dbReference type="AlphaFoldDB" id="A0A8H6T823"/>
<organism evidence="1 2">
    <name type="scientific">Mycena indigotica</name>
    <dbReference type="NCBI Taxonomy" id="2126181"/>
    <lineage>
        <taxon>Eukaryota</taxon>
        <taxon>Fungi</taxon>
        <taxon>Dikarya</taxon>
        <taxon>Basidiomycota</taxon>
        <taxon>Agaricomycotina</taxon>
        <taxon>Agaricomycetes</taxon>
        <taxon>Agaricomycetidae</taxon>
        <taxon>Agaricales</taxon>
        <taxon>Marasmiineae</taxon>
        <taxon>Mycenaceae</taxon>
        <taxon>Mycena</taxon>
    </lineage>
</organism>
<dbReference type="Proteomes" id="UP000636479">
    <property type="component" value="Unassembled WGS sequence"/>
</dbReference>
<sequence>MWVQDPFDALSVARIQQKQRVFTPFALPLPRIMLVWGEKWPCLTRREPGGGRWASEMGAGTPGDAVTFIIDSFLAIPPSAPHILTRAPRYADRAQSQFICACPSLLFALIIFELGFRATSTSTAAYLLPSDFRLPPLSLFASTLMCGNDDTLLSPKALSVFLCFDCCRADSLEFN</sequence>
<comment type="caution">
    <text evidence="1">The sequence shown here is derived from an EMBL/GenBank/DDBJ whole genome shotgun (WGS) entry which is preliminary data.</text>
</comment>
<accession>A0A8H6T823</accession>
<name>A0A8H6T823_9AGAR</name>
<evidence type="ECO:0000313" key="1">
    <source>
        <dbReference type="EMBL" id="KAF7312773.1"/>
    </source>
</evidence>
<gene>
    <name evidence="1" type="ORF">MIND_00292400</name>
</gene>
<proteinExistence type="predicted"/>
<dbReference type="EMBL" id="JACAZF010000002">
    <property type="protein sequence ID" value="KAF7312773.1"/>
    <property type="molecule type" value="Genomic_DNA"/>
</dbReference>
<evidence type="ECO:0000313" key="2">
    <source>
        <dbReference type="Proteomes" id="UP000636479"/>
    </source>
</evidence>
<protein>
    <submittedName>
        <fullName evidence="1">Uncharacterized protein</fullName>
    </submittedName>
</protein>
<dbReference type="GeneID" id="59342302"/>